<dbReference type="AlphaFoldDB" id="A0A8J3N6I5"/>
<dbReference type="InterPro" id="IPR011990">
    <property type="entry name" value="TPR-like_helical_dom_sf"/>
</dbReference>
<protein>
    <recommendedName>
        <fullName evidence="4">Tetratricopeptide repeat protein</fullName>
    </recommendedName>
</protein>
<dbReference type="Proteomes" id="UP000597444">
    <property type="component" value="Unassembled WGS sequence"/>
</dbReference>
<proteinExistence type="predicted"/>
<gene>
    <name evidence="2" type="ORF">KSF_074980</name>
</gene>
<feature type="region of interest" description="Disordered" evidence="1">
    <location>
        <begin position="27"/>
        <end position="66"/>
    </location>
</feature>
<accession>A0A8J3N6I5</accession>
<evidence type="ECO:0000256" key="1">
    <source>
        <dbReference type="SAM" id="MobiDB-lite"/>
    </source>
</evidence>
<evidence type="ECO:0000313" key="2">
    <source>
        <dbReference type="EMBL" id="GHO97450.1"/>
    </source>
</evidence>
<dbReference type="Gene3D" id="1.25.40.10">
    <property type="entry name" value="Tetratricopeptide repeat domain"/>
    <property type="match status" value="1"/>
</dbReference>
<dbReference type="EMBL" id="BNJK01000001">
    <property type="protein sequence ID" value="GHO97450.1"/>
    <property type="molecule type" value="Genomic_DNA"/>
</dbReference>
<evidence type="ECO:0008006" key="4">
    <source>
        <dbReference type="Google" id="ProtNLM"/>
    </source>
</evidence>
<name>A0A8J3N6I5_9CHLR</name>
<keyword evidence="3" id="KW-1185">Reference proteome</keyword>
<sequence length="66" mass="7548">MRIPWEGKRQDAISLYQRALLIREATLGPQHPQTSETRAHMQALRQSMDGSEKATPEEGQKTDQDE</sequence>
<comment type="caution">
    <text evidence="2">The sequence shown here is derived from an EMBL/GenBank/DDBJ whole genome shotgun (WGS) entry which is preliminary data.</text>
</comment>
<organism evidence="2 3">
    <name type="scientific">Reticulibacter mediterranei</name>
    <dbReference type="NCBI Taxonomy" id="2778369"/>
    <lineage>
        <taxon>Bacteria</taxon>
        <taxon>Bacillati</taxon>
        <taxon>Chloroflexota</taxon>
        <taxon>Ktedonobacteria</taxon>
        <taxon>Ktedonobacterales</taxon>
        <taxon>Reticulibacteraceae</taxon>
        <taxon>Reticulibacter</taxon>
    </lineage>
</organism>
<feature type="compositionally biased region" description="Basic and acidic residues" evidence="1">
    <location>
        <begin position="50"/>
        <end position="66"/>
    </location>
</feature>
<evidence type="ECO:0000313" key="3">
    <source>
        <dbReference type="Proteomes" id="UP000597444"/>
    </source>
</evidence>
<reference evidence="2" key="1">
    <citation type="submission" date="2020-10" db="EMBL/GenBank/DDBJ databases">
        <title>Taxonomic study of unclassified bacteria belonging to the class Ktedonobacteria.</title>
        <authorList>
            <person name="Yabe S."/>
            <person name="Wang C.M."/>
            <person name="Zheng Y."/>
            <person name="Sakai Y."/>
            <person name="Cavaletti L."/>
            <person name="Monciardini P."/>
            <person name="Donadio S."/>
        </authorList>
    </citation>
    <scope>NUCLEOTIDE SEQUENCE</scope>
    <source>
        <strain evidence="2">ID150040</strain>
    </source>
</reference>